<accession>A0A937RBN1</accession>
<evidence type="ECO:0000256" key="4">
    <source>
        <dbReference type="SAM" id="SignalP"/>
    </source>
</evidence>
<comment type="caution">
    <text evidence="6">The sequence shown here is derived from an EMBL/GenBank/DDBJ whole genome shotgun (WGS) entry which is preliminary data.</text>
</comment>
<feature type="chain" id="PRO_5039269188" evidence="4">
    <location>
        <begin position="22"/>
        <end position="457"/>
    </location>
</feature>
<keyword evidence="7" id="KW-1185">Reference proteome</keyword>
<dbReference type="EMBL" id="JAEACQ010000159">
    <property type="protein sequence ID" value="MBL7627322.1"/>
    <property type="molecule type" value="Genomic_DNA"/>
</dbReference>
<proteinExistence type="inferred from homology"/>
<dbReference type="PANTHER" id="PTHR30483">
    <property type="entry name" value="LEUCINE-SPECIFIC-BINDING PROTEIN"/>
    <property type="match status" value="1"/>
</dbReference>
<dbReference type="InterPro" id="IPR051010">
    <property type="entry name" value="BCAA_transport"/>
</dbReference>
<evidence type="ECO:0000313" key="7">
    <source>
        <dbReference type="Proteomes" id="UP000604475"/>
    </source>
</evidence>
<sequence>MRLHRIAAVAAAGLLCVAACGGGGDGAGASGGGGSAATPTVDPNAFRPGATTGWSDGGVTVDAAGLRCADAPTDPARGLTATEIRVGGLASLTAPGGAALAGAELGAEVRFKRANDSGGVHGRKINYLGTKDDGTDPGRSVQLAQSIAERDQVFAVVPAISAFPNFLDPLCQAGIPFFGWGTNTAMCENALGFAFTGCLLQTDDKSVPSSTGMLTNTVLGGDLAGKTAAVLGSDNDSARQGVEVFKRTLGLAGLKVTYAEAAAPTSGVNDATPIVNAIMTSNKGAPPEIMILSLSFPATLKITEALRAAGFTGEIVNQVGYDPRLANFASFKDSLTYLQWAPLESAASSPALDQLKKDFAEYAPDQTISLTAMAGYWSADFFLAAVEKAGPDLTAASLLELLNGGGYTYEVPGAVAESRWPLNHNVPTPCGSAVRLADGRFEVVQPLACGATIPTRG</sequence>
<gene>
    <name evidence="6" type="ORF">I7412_09110</name>
</gene>
<organism evidence="6 7">
    <name type="scientific">Frankia nepalensis</name>
    <dbReference type="NCBI Taxonomy" id="1836974"/>
    <lineage>
        <taxon>Bacteria</taxon>
        <taxon>Bacillati</taxon>
        <taxon>Actinomycetota</taxon>
        <taxon>Actinomycetes</taxon>
        <taxon>Frankiales</taxon>
        <taxon>Frankiaceae</taxon>
        <taxon>Frankia</taxon>
    </lineage>
</organism>
<dbReference type="PANTHER" id="PTHR30483:SF6">
    <property type="entry name" value="PERIPLASMIC BINDING PROTEIN OF ABC TRANSPORTER FOR NATURAL AMINO ACIDS"/>
    <property type="match status" value="1"/>
</dbReference>
<protein>
    <submittedName>
        <fullName evidence="6">ABC transporter substrate-binding protein</fullName>
    </submittedName>
</protein>
<evidence type="ECO:0000256" key="3">
    <source>
        <dbReference type="SAM" id="MobiDB-lite"/>
    </source>
</evidence>
<keyword evidence="2 4" id="KW-0732">Signal</keyword>
<feature type="region of interest" description="Disordered" evidence="3">
    <location>
        <begin position="28"/>
        <end position="54"/>
    </location>
</feature>
<feature type="signal peptide" evidence="4">
    <location>
        <begin position="1"/>
        <end position="21"/>
    </location>
</feature>
<evidence type="ECO:0000256" key="2">
    <source>
        <dbReference type="ARBA" id="ARBA00022729"/>
    </source>
</evidence>
<evidence type="ECO:0000259" key="5">
    <source>
        <dbReference type="Pfam" id="PF13458"/>
    </source>
</evidence>
<dbReference type="InterPro" id="IPR028081">
    <property type="entry name" value="Leu-bd"/>
</dbReference>
<name>A0A937RBN1_9ACTN</name>
<dbReference type="RefSeq" id="WP_203003098.1">
    <property type="nucleotide sequence ID" value="NZ_JADWYU010000097.1"/>
</dbReference>
<reference evidence="6" key="1">
    <citation type="submission" date="2020-12" db="EMBL/GenBank/DDBJ databases">
        <title>Genomic characterization of non-nitrogen-fixing Frankia strains.</title>
        <authorList>
            <person name="Carlos-Shanley C."/>
            <person name="Guerra T."/>
            <person name="Hahn D."/>
        </authorList>
    </citation>
    <scope>NUCLEOTIDE SEQUENCE</scope>
    <source>
        <strain evidence="6">CN6</strain>
    </source>
</reference>
<dbReference type="InterPro" id="IPR028082">
    <property type="entry name" value="Peripla_BP_I"/>
</dbReference>
<dbReference type="Proteomes" id="UP000604475">
    <property type="component" value="Unassembled WGS sequence"/>
</dbReference>
<evidence type="ECO:0000313" key="6">
    <source>
        <dbReference type="EMBL" id="MBL7627322.1"/>
    </source>
</evidence>
<dbReference type="Gene3D" id="3.40.50.2300">
    <property type="match status" value="2"/>
</dbReference>
<dbReference type="AlphaFoldDB" id="A0A937RBN1"/>
<dbReference type="SUPFAM" id="SSF53822">
    <property type="entry name" value="Periplasmic binding protein-like I"/>
    <property type="match status" value="1"/>
</dbReference>
<dbReference type="Pfam" id="PF13458">
    <property type="entry name" value="Peripla_BP_6"/>
    <property type="match status" value="1"/>
</dbReference>
<evidence type="ECO:0000256" key="1">
    <source>
        <dbReference type="ARBA" id="ARBA00010062"/>
    </source>
</evidence>
<comment type="similarity">
    <text evidence="1">Belongs to the leucine-binding protein family.</text>
</comment>
<feature type="domain" description="Leucine-binding protein" evidence="5">
    <location>
        <begin position="83"/>
        <end position="434"/>
    </location>
</feature>